<gene>
    <name evidence="1" type="primary">ORF23859</name>
</gene>
<dbReference type="EMBL" id="HACG01008026">
    <property type="protein sequence ID" value="CEK54891.1"/>
    <property type="molecule type" value="Transcribed_RNA"/>
</dbReference>
<evidence type="ECO:0000313" key="1">
    <source>
        <dbReference type="EMBL" id="CEK54891.1"/>
    </source>
</evidence>
<reference evidence="1" key="1">
    <citation type="submission" date="2014-12" db="EMBL/GenBank/DDBJ databases">
        <title>Insight into the proteome of Arion vulgaris.</title>
        <authorList>
            <person name="Aradska J."/>
            <person name="Bulat T."/>
            <person name="Smidak R."/>
            <person name="Sarate P."/>
            <person name="Gangsoo J."/>
            <person name="Sialana F."/>
            <person name="Bilban M."/>
            <person name="Lubec G."/>
        </authorList>
    </citation>
    <scope>NUCLEOTIDE SEQUENCE</scope>
    <source>
        <tissue evidence="1">Skin</tissue>
    </source>
</reference>
<dbReference type="AlphaFoldDB" id="A0A0B6YGI6"/>
<sequence length="63" mass="6980">WSGKWKFLKYEQINELLAEAAKPRLSMVSASKGPPTEKGNCLCCGCGKKRPIDDDTSYVTNSQ</sequence>
<organism evidence="1">
    <name type="scientific">Arion vulgaris</name>
    <dbReference type="NCBI Taxonomy" id="1028688"/>
    <lineage>
        <taxon>Eukaryota</taxon>
        <taxon>Metazoa</taxon>
        <taxon>Spiralia</taxon>
        <taxon>Lophotrochozoa</taxon>
        <taxon>Mollusca</taxon>
        <taxon>Gastropoda</taxon>
        <taxon>Heterobranchia</taxon>
        <taxon>Euthyneura</taxon>
        <taxon>Panpulmonata</taxon>
        <taxon>Eupulmonata</taxon>
        <taxon>Stylommatophora</taxon>
        <taxon>Helicina</taxon>
        <taxon>Arionoidea</taxon>
        <taxon>Arionidae</taxon>
        <taxon>Arion</taxon>
    </lineage>
</organism>
<feature type="non-terminal residue" evidence="1">
    <location>
        <position position="1"/>
    </location>
</feature>
<accession>A0A0B6YGI6</accession>
<protein>
    <submittedName>
        <fullName evidence="1">Uncharacterized protein</fullName>
    </submittedName>
</protein>
<name>A0A0B6YGI6_9EUPU</name>
<proteinExistence type="predicted"/>